<protein>
    <submittedName>
        <fullName evidence="2">Clan AA aspartic protease, TIGR02281 family</fullName>
    </submittedName>
</protein>
<keyword evidence="2" id="KW-0378">Hydrolase</keyword>
<proteinExistence type="predicted"/>
<reference evidence="2 3" key="1">
    <citation type="submission" date="2012-06" db="EMBL/GenBank/DDBJ databases">
        <title>Complete sequence of Thiocystis violascens DSM 198.</title>
        <authorList>
            <consortium name="US DOE Joint Genome Institute"/>
            <person name="Lucas S."/>
            <person name="Han J."/>
            <person name="Lapidus A."/>
            <person name="Cheng J.-F."/>
            <person name="Goodwin L."/>
            <person name="Pitluck S."/>
            <person name="Peters L."/>
            <person name="Ovchinnikova G."/>
            <person name="Teshima H."/>
            <person name="Detter J.C."/>
            <person name="Han C."/>
            <person name="Tapia R."/>
            <person name="Land M."/>
            <person name="Hauser L."/>
            <person name="Kyrpides N."/>
            <person name="Ivanova N."/>
            <person name="Pagani I."/>
            <person name="Vogl K."/>
            <person name="Liu Z."/>
            <person name="Frigaard N.-U."/>
            <person name="Bryant D."/>
            <person name="Woyke T."/>
        </authorList>
    </citation>
    <scope>NUCLEOTIDE SEQUENCE [LARGE SCALE GENOMIC DNA]</scope>
    <source>
        <strain evidence="3">ATCC 17096 / DSM 198 / 6111</strain>
    </source>
</reference>
<organism evidence="2 3">
    <name type="scientific">Thiocystis violascens (strain ATCC 17096 / DSM 198 / 6111)</name>
    <name type="common">Chromatium violascens</name>
    <dbReference type="NCBI Taxonomy" id="765911"/>
    <lineage>
        <taxon>Bacteria</taxon>
        <taxon>Pseudomonadati</taxon>
        <taxon>Pseudomonadota</taxon>
        <taxon>Gammaproteobacteria</taxon>
        <taxon>Chromatiales</taxon>
        <taxon>Chromatiaceae</taxon>
        <taxon>Thiocystis</taxon>
    </lineage>
</organism>
<dbReference type="eggNOG" id="COG3577">
    <property type="taxonomic scope" value="Bacteria"/>
</dbReference>
<keyword evidence="3" id="KW-1185">Reference proteome</keyword>
<dbReference type="SUPFAM" id="SSF50630">
    <property type="entry name" value="Acid proteases"/>
    <property type="match status" value="1"/>
</dbReference>
<dbReference type="GO" id="GO:0004190">
    <property type="term" value="F:aspartic-type endopeptidase activity"/>
    <property type="evidence" value="ECO:0007669"/>
    <property type="project" value="InterPro"/>
</dbReference>
<evidence type="ECO:0000313" key="2">
    <source>
        <dbReference type="EMBL" id="AFL74395.1"/>
    </source>
</evidence>
<dbReference type="AlphaFoldDB" id="I3YBM7"/>
<sequence>MNDLRPNPNLDDLPSRLGRAMLFGAWIAGLALLALFFQSVIERQENPNPDPALTQTRDGVLQVVLQRNRAGHYVAGGSVNGVPVRFLVDTGATNVALPLDLAQRLRLPLRPGGVSMTANGPVETWSTRLDQVDLGGLVARGVRASVLPNMPGGEVLLGMSYLKHLELIQRGSTLTLRRHE</sequence>
<gene>
    <name evidence="2" type="ordered locus">Thivi_2454</name>
</gene>
<evidence type="ECO:0000256" key="1">
    <source>
        <dbReference type="SAM" id="Phobius"/>
    </source>
</evidence>
<accession>I3YBM7</accession>
<keyword evidence="2" id="KW-0645">Protease</keyword>
<dbReference type="Proteomes" id="UP000006062">
    <property type="component" value="Chromosome"/>
</dbReference>
<dbReference type="KEGG" id="tvi:Thivi_2454"/>
<keyword evidence="1" id="KW-0472">Membrane</keyword>
<dbReference type="InterPro" id="IPR034122">
    <property type="entry name" value="Retropepsin-like_bacterial"/>
</dbReference>
<dbReference type="Pfam" id="PF13975">
    <property type="entry name" value="gag-asp_proteas"/>
    <property type="match status" value="1"/>
</dbReference>
<dbReference type="STRING" id="765911.Thivi_2454"/>
<dbReference type="GO" id="GO:0006508">
    <property type="term" value="P:proteolysis"/>
    <property type="evidence" value="ECO:0007669"/>
    <property type="project" value="UniProtKB-KW"/>
</dbReference>
<dbReference type="HOGENOM" id="CLU_099411_1_0_6"/>
<dbReference type="OrthoDB" id="185963at2"/>
<dbReference type="Gene3D" id="2.40.70.10">
    <property type="entry name" value="Acid Proteases"/>
    <property type="match status" value="1"/>
</dbReference>
<dbReference type="InterPro" id="IPR021109">
    <property type="entry name" value="Peptidase_aspartic_dom_sf"/>
</dbReference>
<dbReference type="InterPro" id="IPR011969">
    <property type="entry name" value="Clan_AA_Asp_peptidase_C"/>
</dbReference>
<dbReference type="RefSeq" id="WP_014778840.1">
    <property type="nucleotide sequence ID" value="NC_018012.1"/>
</dbReference>
<keyword evidence="1" id="KW-1133">Transmembrane helix</keyword>
<name>I3YBM7_THIV6</name>
<dbReference type="InterPro" id="IPR001969">
    <property type="entry name" value="Aspartic_peptidase_AS"/>
</dbReference>
<keyword evidence="1" id="KW-0812">Transmembrane</keyword>
<dbReference type="CDD" id="cd05483">
    <property type="entry name" value="retropepsin_like_bacteria"/>
    <property type="match status" value="1"/>
</dbReference>
<feature type="transmembrane region" description="Helical" evidence="1">
    <location>
        <begin position="20"/>
        <end position="37"/>
    </location>
</feature>
<dbReference type="PROSITE" id="PS00141">
    <property type="entry name" value="ASP_PROTEASE"/>
    <property type="match status" value="1"/>
</dbReference>
<dbReference type="NCBIfam" id="TIGR02281">
    <property type="entry name" value="clan_AA_DTGA"/>
    <property type="match status" value="1"/>
</dbReference>
<evidence type="ECO:0000313" key="3">
    <source>
        <dbReference type="Proteomes" id="UP000006062"/>
    </source>
</evidence>
<dbReference type="EMBL" id="CP003154">
    <property type="protein sequence ID" value="AFL74395.1"/>
    <property type="molecule type" value="Genomic_DNA"/>
</dbReference>